<dbReference type="PANTHER" id="PTHR31807">
    <property type="entry name" value="AUGMIN FAMILY MEMBER"/>
    <property type="match status" value="1"/>
</dbReference>
<dbReference type="PANTHER" id="PTHR31807:SF31">
    <property type="entry name" value="QWRF MOTIF PROTEIN (DUF566)-RELATED"/>
    <property type="match status" value="1"/>
</dbReference>
<dbReference type="GO" id="GO:0051225">
    <property type="term" value="P:spindle assembly"/>
    <property type="evidence" value="ECO:0007669"/>
    <property type="project" value="TreeGrafter"/>
</dbReference>
<feature type="compositionally biased region" description="Low complexity" evidence="2">
    <location>
        <begin position="179"/>
        <end position="195"/>
    </location>
</feature>
<evidence type="ECO:0000313" key="3">
    <source>
        <dbReference type="EMBL" id="KAI3832926.1"/>
    </source>
</evidence>
<dbReference type="GO" id="GO:0005737">
    <property type="term" value="C:cytoplasm"/>
    <property type="evidence" value="ECO:0007669"/>
    <property type="project" value="TreeGrafter"/>
</dbReference>
<dbReference type="AlphaFoldDB" id="A0AAD4RUM7"/>
<feature type="compositionally biased region" description="Polar residues" evidence="2">
    <location>
        <begin position="36"/>
        <end position="51"/>
    </location>
</feature>
<accession>A0AAD4RUM7</accession>
<proteinExistence type="inferred from homology"/>
<dbReference type="Pfam" id="PF04484">
    <property type="entry name" value="QWRF"/>
    <property type="match status" value="1"/>
</dbReference>
<evidence type="ECO:0000256" key="2">
    <source>
        <dbReference type="SAM" id="MobiDB-lite"/>
    </source>
</evidence>
<evidence type="ECO:0000313" key="4">
    <source>
        <dbReference type="Proteomes" id="UP001202328"/>
    </source>
</evidence>
<comment type="caution">
    <text evidence="3">The sequence shown here is derived from an EMBL/GenBank/DDBJ whole genome shotgun (WGS) entry which is preliminary data.</text>
</comment>
<organism evidence="3 4">
    <name type="scientific">Papaver atlanticum</name>
    <dbReference type="NCBI Taxonomy" id="357466"/>
    <lineage>
        <taxon>Eukaryota</taxon>
        <taxon>Viridiplantae</taxon>
        <taxon>Streptophyta</taxon>
        <taxon>Embryophyta</taxon>
        <taxon>Tracheophyta</taxon>
        <taxon>Spermatophyta</taxon>
        <taxon>Magnoliopsida</taxon>
        <taxon>Ranunculales</taxon>
        <taxon>Papaveraceae</taxon>
        <taxon>Papaveroideae</taxon>
        <taxon>Papaver</taxon>
    </lineage>
</organism>
<feature type="region of interest" description="Disordered" evidence="2">
    <location>
        <begin position="170"/>
        <end position="205"/>
    </location>
</feature>
<comment type="similarity">
    <text evidence="1">Belongs to the QWRF family.</text>
</comment>
<name>A0AAD4RUM7_9MAGN</name>
<dbReference type="GO" id="GO:0008017">
    <property type="term" value="F:microtubule binding"/>
    <property type="evidence" value="ECO:0007669"/>
    <property type="project" value="TreeGrafter"/>
</dbReference>
<gene>
    <name evidence="3" type="ORF">MKW98_025810</name>
</gene>
<dbReference type="InterPro" id="IPR007573">
    <property type="entry name" value="QWRF"/>
</dbReference>
<feature type="compositionally biased region" description="Polar residues" evidence="2">
    <location>
        <begin position="260"/>
        <end position="285"/>
    </location>
</feature>
<evidence type="ECO:0000256" key="1">
    <source>
        <dbReference type="ARBA" id="ARBA00010016"/>
    </source>
</evidence>
<feature type="region of interest" description="Disordered" evidence="2">
    <location>
        <begin position="260"/>
        <end position="345"/>
    </location>
</feature>
<evidence type="ECO:0008006" key="5">
    <source>
        <dbReference type="Google" id="ProtNLM"/>
    </source>
</evidence>
<reference evidence="3" key="1">
    <citation type="submission" date="2022-04" db="EMBL/GenBank/DDBJ databases">
        <title>A functionally conserved STORR gene fusion in Papaver species that diverged 16.8 million years ago.</title>
        <authorList>
            <person name="Catania T."/>
        </authorList>
    </citation>
    <scope>NUCLEOTIDE SEQUENCE</scope>
    <source>
        <strain evidence="3">S-188037</strain>
    </source>
</reference>
<dbReference type="Proteomes" id="UP001202328">
    <property type="component" value="Unassembled WGS sequence"/>
</dbReference>
<feature type="compositionally biased region" description="Low complexity" evidence="2">
    <location>
        <begin position="57"/>
        <end position="68"/>
    </location>
</feature>
<dbReference type="GO" id="GO:0005880">
    <property type="term" value="C:nuclear microtubule"/>
    <property type="evidence" value="ECO:0007669"/>
    <property type="project" value="TreeGrafter"/>
</dbReference>
<feature type="region of interest" description="Disordered" evidence="2">
    <location>
        <begin position="1"/>
        <end position="76"/>
    </location>
</feature>
<protein>
    <recommendedName>
        <fullName evidence="5">QWRF motif-containing protein 3</fullName>
    </recommendedName>
</protein>
<feature type="compositionally biased region" description="Polar residues" evidence="2">
    <location>
        <begin position="293"/>
        <end position="323"/>
    </location>
</feature>
<keyword evidence="4" id="KW-1185">Reference proteome</keyword>
<sequence length="572" mass="62446">MKNQTEPKTVPEIGTSSPKLRRSSKSREVSSRFLSPTSMENGSAPDHTSSPVRRKSNASSTSISSSSSFADTRKHRSSIDEIISSKGLLWPSSSPTTVAKSQNLGTLGDHLGHERLIERTKIDIKQKPSSKNLNPLLNRQKSYSSELSRFEKENHLPVFGGSLRYATGKLRLSSGGKQSTTGTNSARTSTTSNVTPGRLSVDENALSLNRRSSSYRKTSDFLVDLLSSESEESSDLSSSLTSTSRGIDVSSRYLNNDSSITTTQSRLSRGSSDSHIQTPVDNLTKNGMMKRVNSMTASGSTITSKWALSPGRSSLGSPANEISNKGKLTGNMKPPNSPSKSKGVGNLISLGLEMFKSKKTSTSSTSNSLGHGGIGENAHQLRLLHNRWIQWRFMNAKADTVGAKRKSQAEKNLFNASTSLSNLRSSVVQKRTQFDKEKLEFKLNTILQSQVKLLEAWGDMERQHHSAISETKDCLHSVVCRVPLVEGAKIDPQLASVALRQSMYLTASIKTMFSEFAPAAEKTGSLLSELAEVVSKEKLQLEECFELLGSVSTLEMQEKSLKCNILQMKSQQ</sequence>
<dbReference type="EMBL" id="JAJJMB010017985">
    <property type="protein sequence ID" value="KAI3832926.1"/>
    <property type="molecule type" value="Genomic_DNA"/>
</dbReference>